<reference evidence="1 3" key="1">
    <citation type="submission" date="2023-07" db="EMBL/GenBank/DDBJ databases">
        <title>Sorghum-associated microbial communities from plants grown in Nebraska, USA.</title>
        <authorList>
            <person name="Schachtman D."/>
        </authorList>
    </citation>
    <scope>NUCLEOTIDE SEQUENCE</scope>
    <source>
        <strain evidence="1">DS1006</strain>
        <strain evidence="2 3">DS1016</strain>
    </source>
</reference>
<organism evidence="1 4">
    <name type="scientific">Arthrobacter bambusae</name>
    <dbReference type="NCBI Taxonomy" id="1338426"/>
    <lineage>
        <taxon>Bacteria</taxon>
        <taxon>Bacillati</taxon>
        <taxon>Actinomycetota</taxon>
        <taxon>Actinomycetes</taxon>
        <taxon>Micrococcales</taxon>
        <taxon>Micrococcaceae</taxon>
        <taxon>Arthrobacter</taxon>
    </lineage>
</organism>
<evidence type="ECO:0000313" key="3">
    <source>
        <dbReference type="Proteomes" id="UP001230951"/>
    </source>
</evidence>
<dbReference type="Proteomes" id="UP001242995">
    <property type="component" value="Unassembled WGS sequence"/>
</dbReference>
<comment type="caution">
    <text evidence="1">The sequence shown here is derived from an EMBL/GenBank/DDBJ whole genome shotgun (WGS) entry which is preliminary data.</text>
</comment>
<dbReference type="EMBL" id="JAUSRG010000006">
    <property type="protein sequence ID" value="MDP9905450.1"/>
    <property type="molecule type" value="Genomic_DNA"/>
</dbReference>
<accession>A0AAW8DCM1</accession>
<proteinExistence type="predicted"/>
<keyword evidence="3" id="KW-1185">Reference proteome</keyword>
<protein>
    <submittedName>
        <fullName evidence="1">Hypoxanthine phosphoribosyltransferase</fullName>
    </submittedName>
</protein>
<gene>
    <name evidence="1" type="ORF">J2S90_002421</name>
    <name evidence="2" type="ORF">J2S93_000217</name>
</gene>
<evidence type="ECO:0000313" key="2">
    <source>
        <dbReference type="EMBL" id="MDQ0178810.1"/>
    </source>
</evidence>
<sequence length="52" mass="5990">MQKGGIVVANLLEEFLDKRPVDREMVEAHKKQLLDQVRAYPLQRLPEASDLT</sequence>
<dbReference type="EMBL" id="JAUSTF010000001">
    <property type="protein sequence ID" value="MDQ0178810.1"/>
    <property type="molecule type" value="Genomic_DNA"/>
</dbReference>
<dbReference type="AlphaFoldDB" id="A0AAW8DCM1"/>
<evidence type="ECO:0000313" key="1">
    <source>
        <dbReference type="EMBL" id="MDP9905450.1"/>
    </source>
</evidence>
<dbReference type="GO" id="GO:0016757">
    <property type="term" value="F:glycosyltransferase activity"/>
    <property type="evidence" value="ECO:0007669"/>
    <property type="project" value="UniProtKB-KW"/>
</dbReference>
<name>A0AAW8DCM1_9MICC</name>
<dbReference type="Proteomes" id="UP001230951">
    <property type="component" value="Unassembled WGS sequence"/>
</dbReference>
<keyword evidence="1" id="KW-0328">Glycosyltransferase</keyword>
<keyword evidence="1" id="KW-0808">Transferase</keyword>
<evidence type="ECO:0000313" key="4">
    <source>
        <dbReference type="Proteomes" id="UP001242995"/>
    </source>
</evidence>